<evidence type="ECO:0000313" key="2">
    <source>
        <dbReference type="RefSeq" id="XP_033457325.1"/>
    </source>
</evidence>
<dbReference type="GeneID" id="54363313"/>
<name>A0A6J3LYA8_9PEZI</name>
<accession>A0A6J3LYA8</accession>
<evidence type="ECO:0000313" key="1">
    <source>
        <dbReference type="Proteomes" id="UP000504637"/>
    </source>
</evidence>
<gene>
    <name evidence="2" type="ORF">K489DRAFT_383084</name>
</gene>
<keyword evidence="1" id="KW-1185">Reference proteome</keyword>
<sequence>MSFGPWAIVLPSSSARTLPAGDNIGDVDVDVDDDDDDDWDYLSCHAFCKFHILRFLARPLLPFPCLHAWAAYSVPAGRLSLSPASYSNIHSRHATSCFRAVLVHARFNL</sequence>
<reference evidence="2" key="2">
    <citation type="submission" date="2020-04" db="EMBL/GenBank/DDBJ databases">
        <authorList>
            <consortium name="NCBI Genome Project"/>
        </authorList>
    </citation>
    <scope>NUCLEOTIDE SEQUENCE</scope>
    <source>
        <strain evidence="2">CBS 342.82</strain>
    </source>
</reference>
<dbReference type="AlphaFoldDB" id="A0A6J3LYA8"/>
<protein>
    <submittedName>
        <fullName evidence="2">Uncharacterized protein</fullName>
    </submittedName>
</protein>
<proteinExistence type="predicted"/>
<organism evidence="2">
    <name type="scientific">Dissoconium aciculare CBS 342.82</name>
    <dbReference type="NCBI Taxonomy" id="1314786"/>
    <lineage>
        <taxon>Eukaryota</taxon>
        <taxon>Fungi</taxon>
        <taxon>Dikarya</taxon>
        <taxon>Ascomycota</taxon>
        <taxon>Pezizomycotina</taxon>
        <taxon>Dothideomycetes</taxon>
        <taxon>Dothideomycetidae</taxon>
        <taxon>Mycosphaerellales</taxon>
        <taxon>Dissoconiaceae</taxon>
        <taxon>Dissoconium</taxon>
    </lineage>
</organism>
<reference evidence="2" key="1">
    <citation type="submission" date="2020-01" db="EMBL/GenBank/DDBJ databases">
        <authorList>
            <consortium name="DOE Joint Genome Institute"/>
            <person name="Haridas S."/>
            <person name="Albert R."/>
            <person name="Binder M."/>
            <person name="Bloem J."/>
            <person name="Labutti K."/>
            <person name="Salamov A."/>
            <person name="Andreopoulos B."/>
            <person name="Baker S.E."/>
            <person name="Barry K."/>
            <person name="Bills G."/>
            <person name="Bluhm B.H."/>
            <person name="Cannon C."/>
            <person name="Castanera R."/>
            <person name="Culley D.E."/>
            <person name="Daum C."/>
            <person name="Ezra D."/>
            <person name="Gonzalez J.B."/>
            <person name="Henrissat B."/>
            <person name="Kuo A."/>
            <person name="Liang C."/>
            <person name="Lipzen A."/>
            <person name="Lutzoni F."/>
            <person name="Magnuson J."/>
            <person name="Mondo S."/>
            <person name="Nolan M."/>
            <person name="Ohm R."/>
            <person name="Pangilinan J."/>
            <person name="Park H.-J."/>
            <person name="Ramirez L."/>
            <person name="Alfaro M."/>
            <person name="Sun H."/>
            <person name="Tritt A."/>
            <person name="Yoshinaga Y."/>
            <person name="Zwiers L.-H."/>
            <person name="Turgeon B.G."/>
            <person name="Goodwin S.B."/>
            <person name="Spatafora J.W."/>
            <person name="Crous P.W."/>
            <person name="Grigoriev I.V."/>
        </authorList>
    </citation>
    <scope>NUCLEOTIDE SEQUENCE</scope>
    <source>
        <strain evidence="2">CBS 342.82</strain>
    </source>
</reference>
<dbReference type="RefSeq" id="XP_033457325.1">
    <property type="nucleotide sequence ID" value="XM_033605513.1"/>
</dbReference>
<reference evidence="2" key="3">
    <citation type="submission" date="2025-08" db="UniProtKB">
        <authorList>
            <consortium name="RefSeq"/>
        </authorList>
    </citation>
    <scope>IDENTIFICATION</scope>
    <source>
        <strain evidence="2">CBS 342.82</strain>
    </source>
</reference>
<dbReference type="Proteomes" id="UP000504637">
    <property type="component" value="Unplaced"/>
</dbReference>